<feature type="transmembrane region" description="Helical" evidence="1">
    <location>
        <begin position="37"/>
        <end position="54"/>
    </location>
</feature>
<dbReference type="EMBL" id="JAHLZF010000005">
    <property type="protein sequence ID" value="MBU6080303.1"/>
    <property type="molecule type" value="Genomic_DNA"/>
</dbReference>
<accession>A0ABS6GPA0</accession>
<proteinExistence type="predicted"/>
<evidence type="ECO:0008006" key="4">
    <source>
        <dbReference type="Google" id="ProtNLM"/>
    </source>
</evidence>
<keyword evidence="3" id="KW-1185">Reference proteome</keyword>
<dbReference type="RefSeq" id="WP_216686916.1">
    <property type="nucleotide sequence ID" value="NZ_CAUPKR010000004.1"/>
</dbReference>
<feature type="transmembrane region" description="Helical" evidence="1">
    <location>
        <begin position="75"/>
        <end position="96"/>
    </location>
</feature>
<keyword evidence="1" id="KW-0472">Membrane</keyword>
<gene>
    <name evidence="2" type="ORF">KQ486_04685</name>
</gene>
<dbReference type="Proteomes" id="UP000812672">
    <property type="component" value="Unassembled WGS sequence"/>
</dbReference>
<sequence>MRFGLELFRITAIMFLLGGLGWFLLNEIYASIDQTIELKWLGAIAILLLVFVLYRNKLQFTGWYQGSKNVKLPKSVTYLLVFSAVIFMIIPIIIGLL</sequence>
<keyword evidence="1" id="KW-1133">Transmembrane helix</keyword>
<name>A0ABS6GPA0_9BACI</name>
<comment type="caution">
    <text evidence="2">The sequence shown here is derived from an EMBL/GenBank/DDBJ whole genome shotgun (WGS) entry which is preliminary data.</text>
</comment>
<evidence type="ECO:0000313" key="2">
    <source>
        <dbReference type="EMBL" id="MBU6080303.1"/>
    </source>
</evidence>
<organism evidence="2 3">
    <name type="scientific">Allobacillus halotolerans</name>
    <dbReference type="NCBI Taxonomy" id="570278"/>
    <lineage>
        <taxon>Bacteria</taxon>
        <taxon>Bacillati</taxon>
        <taxon>Bacillota</taxon>
        <taxon>Bacilli</taxon>
        <taxon>Bacillales</taxon>
        <taxon>Bacillaceae</taxon>
        <taxon>Allobacillus</taxon>
    </lineage>
</organism>
<reference evidence="2 3" key="1">
    <citation type="journal article" date="2011" name="Int. J. Syst. Evol. Microbiol.">
        <title>Allobacillus halotolerans gen. nov., sp. nov. isolated from shrimp paste.</title>
        <authorList>
            <person name="Sheu S.Y."/>
            <person name="Arun A.B."/>
            <person name="Jiang S.R."/>
            <person name="Young C.C."/>
            <person name="Chen W.M."/>
        </authorList>
    </citation>
    <scope>NUCLEOTIDE SEQUENCE [LARGE SCALE GENOMIC DNA]</scope>
    <source>
        <strain evidence="2 3">LMG 24826</strain>
    </source>
</reference>
<keyword evidence="1" id="KW-0812">Transmembrane</keyword>
<evidence type="ECO:0000256" key="1">
    <source>
        <dbReference type="SAM" id="Phobius"/>
    </source>
</evidence>
<feature type="transmembrane region" description="Helical" evidence="1">
    <location>
        <begin position="7"/>
        <end position="25"/>
    </location>
</feature>
<protein>
    <recommendedName>
        <fullName evidence="4">DUF202 domain-containing protein</fullName>
    </recommendedName>
</protein>
<evidence type="ECO:0000313" key="3">
    <source>
        <dbReference type="Proteomes" id="UP000812672"/>
    </source>
</evidence>